<gene>
    <name evidence="2" type="ORF">SGRAN_1465</name>
</gene>
<dbReference type="InterPro" id="IPR003673">
    <property type="entry name" value="CoA-Trfase_fam_III"/>
</dbReference>
<dbReference type="SUPFAM" id="SSF89796">
    <property type="entry name" value="CoA-transferase family III (CaiB/BaiF)"/>
    <property type="match status" value="1"/>
</dbReference>
<dbReference type="PANTHER" id="PTHR48207:SF3">
    <property type="entry name" value="SUCCINATE--HYDROXYMETHYLGLUTARATE COA-TRANSFERASE"/>
    <property type="match status" value="1"/>
</dbReference>
<dbReference type="AlphaFoldDB" id="A0AA86L2X3"/>
<keyword evidence="1 2" id="KW-0808">Transferase</keyword>
<keyword evidence="3" id="KW-1185">Reference proteome</keyword>
<proteinExistence type="predicted"/>
<dbReference type="EC" id="2.8.3.16" evidence="2"/>
<dbReference type="RefSeq" id="WP_067182131.1">
    <property type="nucleotide sequence ID" value="NZ_CP012199.1"/>
</dbReference>
<dbReference type="Proteomes" id="UP000058599">
    <property type="component" value="Chromosome"/>
</dbReference>
<dbReference type="InterPro" id="IPR023606">
    <property type="entry name" value="CoA-Trfase_III_dom_1_sf"/>
</dbReference>
<sequence>MLPLNGVRILAVEQYGAGPIGTQYLVDMGAEVIKIENPRDGGDISRSVGPFFLDDMPECSASIFYQGLNHNKKSMTIDLTQDRGRQILHRLVENADAIVGNLRGDVPEKLGLTYDHLKAFNPKLVCGHISAYGRTGERAGWPGYDYMMQAEAGFFSLTGEPDTPPTRFGLSIVDFMSGLALACATVAALLEARQTGRGRDVDINLFDVALYNLNYIAHWQLNSGHNQQRLPRSAHASLTPCQLYRTKDGWIYVMCNKEKFWRILCEKIGRSDLADDPRYETFSKRYDVRDELTAVLDDVFSQKTTFEWISVFDGKVPVAPVYDVRQAMENPFVTESGRIRTIARDGGRDFKILGSPMNFGADRLDLKMSPALGEHTSSLLRDIGFDENAIRDLELSGVI</sequence>
<organism evidence="2 3">
    <name type="scientific">Sphingopyxis granuli</name>
    <dbReference type="NCBI Taxonomy" id="267128"/>
    <lineage>
        <taxon>Bacteria</taxon>
        <taxon>Pseudomonadati</taxon>
        <taxon>Pseudomonadota</taxon>
        <taxon>Alphaproteobacteria</taxon>
        <taxon>Sphingomonadales</taxon>
        <taxon>Sphingomonadaceae</taxon>
        <taxon>Sphingopyxis</taxon>
    </lineage>
</organism>
<dbReference type="PANTHER" id="PTHR48207">
    <property type="entry name" value="SUCCINATE--HYDROXYMETHYLGLUTARATE COA-TRANSFERASE"/>
    <property type="match status" value="1"/>
</dbReference>
<protein>
    <submittedName>
        <fullName evidence="2">L-carnitine dehydratase/bile acid-inducible protein F</fullName>
        <ecNumber evidence="2">2.8.3.16</ecNumber>
    </submittedName>
</protein>
<dbReference type="EMBL" id="CP012199">
    <property type="protein sequence ID" value="AMG73853.1"/>
    <property type="molecule type" value="Genomic_DNA"/>
</dbReference>
<dbReference type="InterPro" id="IPR044855">
    <property type="entry name" value="CoA-Trfase_III_dom3_sf"/>
</dbReference>
<dbReference type="KEGG" id="sgi:SGRAN_1465"/>
<dbReference type="Gene3D" id="3.30.1540.10">
    <property type="entry name" value="formyl-coa transferase, domain 3"/>
    <property type="match status" value="1"/>
</dbReference>
<evidence type="ECO:0000256" key="1">
    <source>
        <dbReference type="ARBA" id="ARBA00022679"/>
    </source>
</evidence>
<accession>A0AA86L2X3</accession>
<dbReference type="InterPro" id="IPR050483">
    <property type="entry name" value="CoA-transferase_III_domain"/>
</dbReference>
<dbReference type="GO" id="GO:0033608">
    <property type="term" value="F:formyl-CoA transferase activity"/>
    <property type="evidence" value="ECO:0007669"/>
    <property type="project" value="UniProtKB-EC"/>
</dbReference>
<name>A0AA86L2X3_9SPHN</name>
<evidence type="ECO:0000313" key="3">
    <source>
        <dbReference type="Proteomes" id="UP000058599"/>
    </source>
</evidence>
<dbReference type="Pfam" id="PF02515">
    <property type="entry name" value="CoA_transf_3"/>
    <property type="match status" value="1"/>
</dbReference>
<evidence type="ECO:0000313" key="2">
    <source>
        <dbReference type="EMBL" id="AMG73853.1"/>
    </source>
</evidence>
<dbReference type="Gene3D" id="3.40.50.10540">
    <property type="entry name" value="Crotonobetainyl-coa:carnitine coa-transferase, domain 1"/>
    <property type="match status" value="1"/>
</dbReference>
<reference evidence="2 3" key="1">
    <citation type="journal article" date="2016" name="BMC Genomics">
        <title>Genomic analysis of the nitrate-respiring Sphingopyxis granuli (formerly Sphingomonas macrogoltabida) strain TFA.</title>
        <authorList>
            <person name="Garcia-Romero I."/>
            <person name="Perez-Pulido A.J."/>
            <person name="Gonzalez-Flores Y.E."/>
            <person name="Reyes-Ramirez F."/>
            <person name="Santero E."/>
            <person name="Floriano B."/>
        </authorList>
    </citation>
    <scope>NUCLEOTIDE SEQUENCE [LARGE SCALE GENOMIC DNA]</scope>
    <source>
        <strain evidence="2 3">TFA</strain>
    </source>
</reference>